<dbReference type="InterPro" id="IPR050256">
    <property type="entry name" value="Glycosyltransferase_2"/>
</dbReference>
<organism evidence="9 10">
    <name type="scientific">Eiseniibacteriota bacterium</name>
    <dbReference type="NCBI Taxonomy" id="2212470"/>
    <lineage>
        <taxon>Bacteria</taxon>
        <taxon>Candidatus Eiseniibacteriota</taxon>
    </lineage>
</organism>
<accession>A0A7Y2E9M1</accession>
<name>A0A7Y2E9M1_UNCEI</name>
<reference evidence="9 10" key="1">
    <citation type="submission" date="2020-03" db="EMBL/GenBank/DDBJ databases">
        <title>Metabolic flexibility allows generalist bacteria to become dominant in a frequently disturbed ecosystem.</title>
        <authorList>
            <person name="Chen Y.-J."/>
            <person name="Leung P.M."/>
            <person name="Bay S.K."/>
            <person name="Hugenholtz P."/>
            <person name="Kessler A.J."/>
            <person name="Shelley G."/>
            <person name="Waite D.W."/>
            <person name="Cook P.L."/>
            <person name="Greening C."/>
        </authorList>
    </citation>
    <scope>NUCLEOTIDE SEQUENCE [LARGE SCALE GENOMIC DNA]</scope>
    <source>
        <strain evidence="9">SS_bin_28</strain>
    </source>
</reference>
<keyword evidence="7" id="KW-0472">Membrane</keyword>
<proteinExistence type="predicted"/>
<evidence type="ECO:0000259" key="8">
    <source>
        <dbReference type="Pfam" id="PF00535"/>
    </source>
</evidence>
<keyword evidence="3 9" id="KW-0808">Transferase</keyword>
<evidence type="ECO:0000256" key="5">
    <source>
        <dbReference type="ARBA" id="ARBA00022985"/>
    </source>
</evidence>
<dbReference type="InterPro" id="IPR001173">
    <property type="entry name" value="Glyco_trans_2-like"/>
</dbReference>
<dbReference type="PANTHER" id="PTHR48090">
    <property type="entry name" value="UNDECAPRENYL-PHOSPHATE 4-DEOXY-4-FORMAMIDO-L-ARABINOSE TRANSFERASE-RELATED"/>
    <property type="match status" value="1"/>
</dbReference>
<keyword evidence="6" id="KW-1133">Transmembrane helix</keyword>
<dbReference type="CDD" id="cd04179">
    <property type="entry name" value="DPM_DPG-synthase_like"/>
    <property type="match status" value="1"/>
</dbReference>
<protein>
    <submittedName>
        <fullName evidence="9">Glycosyltransferase family 2 protein</fullName>
    </submittedName>
</protein>
<dbReference type="SUPFAM" id="SSF53448">
    <property type="entry name" value="Nucleotide-diphospho-sugar transferases"/>
    <property type="match status" value="1"/>
</dbReference>
<dbReference type="AlphaFoldDB" id="A0A7Y2E9M1"/>
<evidence type="ECO:0000256" key="1">
    <source>
        <dbReference type="ARBA" id="ARBA00022475"/>
    </source>
</evidence>
<evidence type="ECO:0000313" key="10">
    <source>
        <dbReference type="Proteomes" id="UP000547674"/>
    </source>
</evidence>
<keyword evidence="1" id="KW-1003">Cell membrane</keyword>
<keyword evidence="2" id="KW-0328">Glycosyltransferase</keyword>
<dbReference type="GO" id="GO:0005886">
    <property type="term" value="C:plasma membrane"/>
    <property type="evidence" value="ECO:0007669"/>
    <property type="project" value="TreeGrafter"/>
</dbReference>
<evidence type="ECO:0000256" key="7">
    <source>
        <dbReference type="ARBA" id="ARBA00023136"/>
    </source>
</evidence>
<keyword evidence="5" id="KW-0448">Lipopolysaccharide biosynthesis</keyword>
<evidence type="ECO:0000256" key="2">
    <source>
        <dbReference type="ARBA" id="ARBA00022676"/>
    </source>
</evidence>
<dbReference type="PANTHER" id="PTHR48090:SF3">
    <property type="entry name" value="UNDECAPRENYL-PHOSPHATE 4-DEOXY-4-FORMAMIDO-L-ARABINOSE TRANSFERASE"/>
    <property type="match status" value="1"/>
</dbReference>
<dbReference type="Proteomes" id="UP000547674">
    <property type="component" value="Unassembled WGS sequence"/>
</dbReference>
<dbReference type="InterPro" id="IPR029044">
    <property type="entry name" value="Nucleotide-diphossugar_trans"/>
</dbReference>
<dbReference type="GO" id="GO:0009103">
    <property type="term" value="P:lipopolysaccharide biosynthetic process"/>
    <property type="evidence" value="ECO:0007669"/>
    <property type="project" value="UniProtKB-KW"/>
</dbReference>
<dbReference type="Gene3D" id="3.90.550.10">
    <property type="entry name" value="Spore Coat Polysaccharide Biosynthesis Protein SpsA, Chain A"/>
    <property type="match status" value="1"/>
</dbReference>
<comment type="caution">
    <text evidence="9">The sequence shown here is derived from an EMBL/GenBank/DDBJ whole genome shotgun (WGS) entry which is preliminary data.</text>
</comment>
<dbReference type="GO" id="GO:0099621">
    <property type="term" value="F:undecaprenyl-phosphate 4-deoxy-4-formamido-L-arabinose transferase activity"/>
    <property type="evidence" value="ECO:0007669"/>
    <property type="project" value="TreeGrafter"/>
</dbReference>
<evidence type="ECO:0000256" key="3">
    <source>
        <dbReference type="ARBA" id="ARBA00022679"/>
    </source>
</evidence>
<sequence length="250" mass="28797">MRPPAPTYPDISLSIFFPAYYDEHNIPKVVEGALAVVSEMGISDYEIIIVEDGSPDRTGEVADELAEKHEHVRVIHHEKNRGYGAALHTGFMAAKKENVFYTDGDNQFDLSELRRFVALLPYTDIVSGFRIQKQYSTNRKFTSATYNLVLRLLFDIHDRDVDCAFKLYPTELFKKFEIESRDAFIDAEIAIQARLLGYKSMEVGVRHLPRMDGISTGARPTVIFRTFREIYRFYKKYGKRIKELKNTHGA</sequence>
<dbReference type="Pfam" id="PF00535">
    <property type="entry name" value="Glycos_transf_2"/>
    <property type="match status" value="1"/>
</dbReference>
<feature type="domain" description="Glycosyltransferase 2-like" evidence="8">
    <location>
        <begin position="14"/>
        <end position="174"/>
    </location>
</feature>
<evidence type="ECO:0000256" key="6">
    <source>
        <dbReference type="ARBA" id="ARBA00022989"/>
    </source>
</evidence>
<keyword evidence="4" id="KW-0812">Transmembrane</keyword>
<evidence type="ECO:0000256" key="4">
    <source>
        <dbReference type="ARBA" id="ARBA00022692"/>
    </source>
</evidence>
<evidence type="ECO:0000313" key="9">
    <source>
        <dbReference type="EMBL" id="NNF06827.1"/>
    </source>
</evidence>
<gene>
    <name evidence="9" type="ORF">HKN21_08700</name>
</gene>
<dbReference type="EMBL" id="JABDJR010000343">
    <property type="protein sequence ID" value="NNF06827.1"/>
    <property type="molecule type" value="Genomic_DNA"/>
</dbReference>